<feature type="region of interest" description="Disordered" evidence="1">
    <location>
        <begin position="642"/>
        <end position="683"/>
    </location>
</feature>
<accession>A0AA36D3H4</accession>
<feature type="non-terminal residue" evidence="5">
    <location>
        <position position="1006"/>
    </location>
</feature>
<dbReference type="SMART" id="SM00456">
    <property type="entry name" value="WW"/>
    <property type="match status" value="1"/>
</dbReference>
<feature type="compositionally biased region" description="Polar residues" evidence="1">
    <location>
        <begin position="662"/>
        <end position="674"/>
    </location>
</feature>
<dbReference type="Pfam" id="PF00595">
    <property type="entry name" value="PDZ"/>
    <property type="match status" value="1"/>
</dbReference>
<name>A0AA36D3H4_9BILA</name>
<dbReference type="Pfam" id="PF00397">
    <property type="entry name" value="WW"/>
    <property type="match status" value="1"/>
</dbReference>
<dbReference type="Gene3D" id="1.20.80.10">
    <property type="match status" value="1"/>
</dbReference>
<evidence type="ECO:0000313" key="5">
    <source>
        <dbReference type="EMBL" id="CAJ0578954.1"/>
    </source>
</evidence>
<evidence type="ECO:0000259" key="2">
    <source>
        <dbReference type="PROSITE" id="PS50020"/>
    </source>
</evidence>
<dbReference type="Gene3D" id="3.10.20.90">
    <property type="entry name" value="Phosphatidylinositol 3-kinase Catalytic Subunit, Chain A, domain 1"/>
    <property type="match status" value="1"/>
</dbReference>
<dbReference type="Pfam" id="PF00373">
    <property type="entry name" value="FERM_M"/>
    <property type="match status" value="1"/>
</dbReference>
<dbReference type="InterPro" id="IPR001202">
    <property type="entry name" value="WW_dom"/>
</dbReference>
<dbReference type="PANTHER" id="PTHR46221">
    <property type="entry name" value="FERM AND PDZ DOMAIN-CONTAINING PROTEIN FAMILY MEMBER"/>
    <property type="match status" value="1"/>
</dbReference>
<dbReference type="PANTHER" id="PTHR46221:SF3">
    <property type="entry name" value="FERM AND PDZ DOMAIN-CONTAINING PROTEIN 4"/>
    <property type="match status" value="1"/>
</dbReference>
<dbReference type="CDD" id="cd00201">
    <property type="entry name" value="WW"/>
    <property type="match status" value="2"/>
</dbReference>
<dbReference type="PROSITE" id="PS01159">
    <property type="entry name" value="WW_DOMAIN_1"/>
    <property type="match status" value="1"/>
</dbReference>
<proteinExistence type="predicted"/>
<evidence type="ECO:0000313" key="6">
    <source>
        <dbReference type="Proteomes" id="UP001177023"/>
    </source>
</evidence>
<dbReference type="Gene3D" id="2.20.70.10">
    <property type="match status" value="1"/>
</dbReference>
<evidence type="ECO:0000256" key="1">
    <source>
        <dbReference type="SAM" id="MobiDB-lite"/>
    </source>
</evidence>
<dbReference type="SUPFAM" id="SSF51045">
    <property type="entry name" value="WW domain"/>
    <property type="match status" value="1"/>
</dbReference>
<dbReference type="SMART" id="SM00295">
    <property type="entry name" value="B41"/>
    <property type="match status" value="1"/>
</dbReference>
<dbReference type="SUPFAM" id="SSF54236">
    <property type="entry name" value="Ubiquitin-like"/>
    <property type="match status" value="1"/>
</dbReference>
<evidence type="ECO:0000259" key="4">
    <source>
        <dbReference type="PROSITE" id="PS50106"/>
    </source>
</evidence>
<dbReference type="InterPro" id="IPR029071">
    <property type="entry name" value="Ubiquitin-like_domsf"/>
</dbReference>
<feature type="domain" description="WW" evidence="2">
    <location>
        <begin position="27"/>
        <end position="45"/>
    </location>
</feature>
<organism evidence="5 6">
    <name type="scientific">Mesorhabditis spiculigera</name>
    <dbReference type="NCBI Taxonomy" id="96644"/>
    <lineage>
        <taxon>Eukaryota</taxon>
        <taxon>Metazoa</taxon>
        <taxon>Ecdysozoa</taxon>
        <taxon>Nematoda</taxon>
        <taxon>Chromadorea</taxon>
        <taxon>Rhabditida</taxon>
        <taxon>Rhabditina</taxon>
        <taxon>Rhabditomorpha</taxon>
        <taxon>Rhabditoidea</taxon>
        <taxon>Rhabditidae</taxon>
        <taxon>Mesorhabditinae</taxon>
        <taxon>Mesorhabditis</taxon>
    </lineage>
</organism>
<dbReference type="SMART" id="SM00228">
    <property type="entry name" value="PDZ"/>
    <property type="match status" value="1"/>
</dbReference>
<feature type="domain" description="PDZ" evidence="4">
    <location>
        <begin position="93"/>
        <end position="170"/>
    </location>
</feature>
<evidence type="ECO:0000259" key="3">
    <source>
        <dbReference type="PROSITE" id="PS50057"/>
    </source>
</evidence>
<protein>
    <recommendedName>
        <fullName evidence="7">FERM and PDZ domain-containing protein 4</fullName>
    </recommendedName>
</protein>
<dbReference type="Proteomes" id="UP001177023">
    <property type="component" value="Unassembled WGS sequence"/>
</dbReference>
<dbReference type="InterPro" id="IPR001478">
    <property type="entry name" value="PDZ"/>
</dbReference>
<comment type="caution">
    <text evidence="5">The sequence shown here is derived from an EMBL/GenBank/DDBJ whole genome shotgun (WGS) entry which is preliminary data.</text>
</comment>
<reference evidence="5" key="1">
    <citation type="submission" date="2023-06" db="EMBL/GenBank/DDBJ databases">
        <authorList>
            <person name="Delattre M."/>
        </authorList>
    </citation>
    <scope>NUCLEOTIDE SEQUENCE</scope>
    <source>
        <strain evidence="5">AF72</strain>
    </source>
</reference>
<dbReference type="Gene3D" id="2.30.42.10">
    <property type="match status" value="1"/>
</dbReference>
<dbReference type="PROSITE" id="PS50106">
    <property type="entry name" value="PDZ"/>
    <property type="match status" value="1"/>
</dbReference>
<dbReference type="InterPro" id="IPR035963">
    <property type="entry name" value="FERM_2"/>
</dbReference>
<keyword evidence="6" id="KW-1185">Reference proteome</keyword>
<dbReference type="PROSITE" id="PS50057">
    <property type="entry name" value="FERM_3"/>
    <property type="match status" value="1"/>
</dbReference>
<gene>
    <name evidence="5" type="ORF">MSPICULIGERA_LOCUS17192</name>
</gene>
<feature type="domain" description="FERM" evidence="3">
    <location>
        <begin position="201"/>
        <end position="526"/>
    </location>
</feature>
<dbReference type="SUPFAM" id="SSF50156">
    <property type="entry name" value="PDZ domain-like"/>
    <property type="match status" value="1"/>
</dbReference>
<feature type="domain" description="WW" evidence="2">
    <location>
        <begin position="51"/>
        <end position="84"/>
    </location>
</feature>
<evidence type="ECO:0008006" key="7">
    <source>
        <dbReference type="Google" id="ProtNLM"/>
    </source>
</evidence>
<dbReference type="Pfam" id="PF21989">
    <property type="entry name" value="RA_2"/>
    <property type="match status" value="1"/>
</dbReference>
<dbReference type="InterPro" id="IPR014352">
    <property type="entry name" value="FERM/acyl-CoA-bd_prot_sf"/>
</dbReference>
<sequence>MLKITDYHQRSHDVLTTCDLCVLDDLRLFYIHHATRSSHWEPPWAAWNCRLGLPYAWEQAVDADGHVYYIDHIHRRTTYLDPRRPEALAEARKVTVRRDPVKGFGFVAAGQHPTVIQFVSPGGPSDGKLYAQDEILEVEGVDVSNEPKDEVVNRVRAASDSITLTVQQCKPSPRRQCRVRFTDSVQISSPDTTGLPPPLPNVLRVFLENGQTRSFRYDEATTVKDVCESLGEKLCLGSLDHFCLCVEYNLGARSSRITMLRPETTLESIALLPNASHLRCVFRFAFVPADSAALLQRDPKAFEYYYSQCVSDMVQGRFAYEMRYEACIRLAALHIQQLCQSTGCCFREGKISLRKVEKEFGLVTFLPTVLLENVKRKEVRRHLRYYLRRDDPNADKNSAPISQEERSQLSRLKYVQIVSHLPSFVGRSFSVTLKDSHTDMIVQVDPVGGLLMRHPGSTRAGQPTISVGFDLLAAVSIRTETPVLTNVSIKLHNNSNQGLEFLVDKDEVSDLAVFICGYYRLAKGQELPLDSKEAPPPVELDGSFEPPPYDAVHAVVPAGWNYSVHASPGEKLIDFSEEPPPYHVANTFNEVQETRDKTFQISKPELPLIEEESNRAALQSKLLKATDSFLIKSSKELHIKETTSPLLKRRSNPSGRKVDPFSDSSDTEGSSRASPTRLPRDVSTLSGLSTLSELSSPEHHASVETLVHAGQNGFKGDVHNNFNVIDLTSITPCEEQKGIDDVAAHTRRTLNGAHPQSARSDRRPKGSDVYMSRMNLDRAGVEDFLRRSNSICENSDAMEEVPVRRMSLKEYTGVESEHIAIGREAEHPSWKESVSSASLLSSCSKRRRSLLSNEQNASGSTQKLSVQVEEPLSIEIVRHRIESLRSKLNDTQKDPVGVKGPKLTEVKKKLCEEMQLLEGLVGEYNTAGDGQAVIATEMYEVIKHVVDVIDEMAGQCDVFHRKLVNEEIDQVLKALGALFAETPSADATPTHLLGAIIQLRHTLEGL</sequence>
<dbReference type="AlphaFoldDB" id="A0AA36D3H4"/>
<dbReference type="InterPro" id="IPR036034">
    <property type="entry name" value="PDZ_sf"/>
</dbReference>
<dbReference type="InterPro" id="IPR019749">
    <property type="entry name" value="Band_41_domain"/>
</dbReference>
<dbReference type="InterPro" id="IPR019748">
    <property type="entry name" value="FERM_central"/>
</dbReference>
<dbReference type="CDD" id="cd14473">
    <property type="entry name" value="FERM_B-lobe"/>
    <property type="match status" value="1"/>
</dbReference>
<dbReference type="PROSITE" id="PS50020">
    <property type="entry name" value="WW_DOMAIN_2"/>
    <property type="match status" value="2"/>
</dbReference>
<dbReference type="SUPFAM" id="SSF47031">
    <property type="entry name" value="Second domain of FERM"/>
    <property type="match status" value="1"/>
</dbReference>
<dbReference type="InterPro" id="IPR036020">
    <property type="entry name" value="WW_dom_sf"/>
</dbReference>
<dbReference type="EMBL" id="CATQJA010002655">
    <property type="protein sequence ID" value="CAJ0578954.1"/>
    <property type="molecule type" value="Genomic_DNA"/>
</dbReference>
<dbReference type="InterPro" id="IPR000299">
    <property type="entry name" value="FERM_domain"/>
</dbReference>
<feature type="region of interest" description="Disordered" evidence="1">
    <location>
        <begin position="748"/>
        <end position="768"/>
    </location>
</feature>